<evidence type="ECO:0000259" key="1">
    <source>
        <dbReference type="Pfam" id="PF09347"/>
    </source>
</evidence>
<gene>
    <name evidence="2" type="ORF">E6Q60_08535</name>
</gene>
<dbReference type="AlphaFoldDB" id="A0A5C7VRM2"/>
<dbReference type="Proteomes" id="UP000321055">
    <property type="component" value="Unassembled WGS sequence"/>
</dbReference>
<dbReference type="Pfam" id="PF09347">
    <property type="entry name" value="DUF1989"/>
    <property type="match status" value="1"/>
</dbReference>
<sequence>MNQQNNIIWQQLIPGGCHWSGVVRRGTTLRLTDVDGGANAAVLFFNQEEKLERYNMADTLKSQHT</sequence>
<evidence type="ECO:0000313" key="3">
    <source>
        <dbReference type="Proteomes" id="UP000321055"/>
    </source>
</evidence>
<dbReference type="EMBL" id="SSFX01000064">
    <property type="protein sequence ID" value="TXI27900.1"/>
    <property type="molecule type" value="Genomic_DNA"/>
</dbReference>
<comment type="caution">
    <text evidence="2">The sequence shown here is derived from an EMBL/GenBank/DDBJ whole genome shotgun (WGS) entry which is preliminary data.</text>
</comment>
<evidence type="ECO:0000313" key="2">
    <source>
        <dbReference type="EMBL" id="TXI27900.1"/>
    </source>
</evidence>
<proteinExistence type="predicted"/>
<feature type="domain" description="DUF1989" evidence="1">
    <location>
        <begin position="12"/>
        <end position="65"/>
    </location>
</feature>
<dbReference type="InterPro" id="IPR018959">
    <property type="entry name" value="DUF1989"/>
</dbReference>
<feature type="non-terminal residue" evidence="2">
    <location>
        <position position="65"/>
    </location>
</feature>
<organism evidence="2 3">
    <name type="scientific">Nitrosomonas oligotropha</name>
    <dbReference type="NCBI Taxonomy" id="42354"/>
    <lineage>
        <taxon>Bacteria</taxon>
        <taxon>Pseudomonadati</taxon>
        <taxon>Pseudomonadota</taxon>
        <taxon>Betaproteobacteria</taxon>
        <taxon>Nitrosomonadales</taxon>
        <taxon>Nitrosomonadaceae</taxon>
        <taxon>Nitrosomonas</taxon>
    </lineage>
</organism>
<name>A0A5C7VRM2_9PROT</name>
<protein>
    <submittedName>
        <fullName evidence="2">DUF1989 domain-containing protein</fullName>
    </submittedName>
</protein>
<accession>A0A5C7VRM2</accession>
<reference evidence="2 3" key="1">
    <citation type="submission" date="2018-09" db="EMBL/GenBank/DDBJ databases">
        <title>Metagenome Assembled Genomes from an Advanced Water Purification Facility.</title>
        <authorList>
            <person name="Stamps B.W."/>
            <person name="Spear J.R."/>
        </authorList>
    </citation>
    <scope>NUCLEOTIDE SEQUENCE [LARGE SCALE GENOMIC DNA]</scope>
    <source>
        <strain evidence="2">Bin_54_1</strain>
    </source>
</reference>